<name>A0AAN9SNM3_PSOTE</name>
<sequence length="116" mass="12346">MEASSHVVHVAMFSNFFLKIHGGLDAPLTYATAKSFEPSAAQRSTRIVPKAPTSQPPAMNSDPAAPTTPSKADASKAFLFQFGSISPGFMNGMAEATGVEENWILSFAWEAVLGNR</sequence>
<proteinExistence type="predicted"/>
<accession>A0AAN9SNM3</accession>
<dbReference type="EMBL" id="JAYMYS010000003">
    <property type="protein sequence ID" value="KAK7399921.1"/>
    <property type="molecule type" value="Genomic_DNA"/>
</dbReference>
<dbReference type="Proteomes" id="UP001386955">
    <property type="component" value="Unassembled WGS sequence"/>
</dbReference>
<comment type="caution">
    <text evidence="2">The sequence shown here is derived from an EMBL/GenBank/DDBJ whole genome shotgun (WGS) entry which is preliminary data.</text>
</comment>
<keyword evidence="3" id="KW-1185">Reference proteome</keyword>
<evidence type="ECO:0000313" key="2">
    <source>
        <dbReference type="EMBL" id="KAK7399921.1"/>
    </source>
</evidence>
<organism evidence="2 3">
    <name type="scientific">Psophocarpus tetragonolobus</name>
    <name type="common">Winged bean</name>
    <name type="synonym">Dolichos tetragonolobus</name>
    <dbReference type="NCBI Taxonomy" id="3891"/>
    <lineage>
        <taxon>Eukaryota</taxon>
        <taxon>Viridiplantae</taxon>
        <taxon>Streptophyta</taxon>
        <taxon>Embryophyta</taxon>
        <taxon>Tracheophyta</taxon>
        <taxon>Spermatophyta</taxon>
        <taxon>Magnoliopsida</taxon>
        <taxon>eudicotyledons</taxon>
        <taxon>Gunneridae</taxon>
        <taxon>Pentapetalae</taxon>
        <taxon>rosids</taxon>
        <taxon>fabids</taxon>
        <taxon>Fabales</taxon>
        <taxon>Fabaceae</taxon>
        <taxon>Papilionoideae</taxon>
        <taxon>50 kb inversion clade</taxon>
        <taxon>NPAAA clade</taxon>
        <taxon>indigoferoid/millettioid clade</taxon>
        <taxon>Phaseoleae</taxon>
        <taxon>Psophocarpus</taxon>
    </lineage>
</organism>
<evidence type="ECO:0000256" key="1">
    <source>
        <dbReference type="SAM" id="MobiDB-lite"/>
    </source>
</evidence>
<evidence type="ECO:0000313" key="3">
    <source>
        <dbReference type="Proteomes" id="UP001386955"/>
    </source>
</evidence>
<dbReference type="AlphaFoldDB" id="A0AAN9SNM3"/>
<protein>
    <submittedName>
        <fullName evidence="2">Uncharacterized protein</fullName>
    </submittedName>
</protein>
<feature type="region of interest" description="Disordered" evidence="1">
    <location>
        <begin position="37"/>
        <end position="71"/>
    </location>
</feature>
<reference evidence="2 3" key="1">
    <citation type="submission" date="2024-01" db="EMBL/GenBank/DDBJ databases">
        <title>The genomes of 5 underutilized Papilionoideae crops provide insights into root nodulation and disease resistanc.</title>
        <authorList>
            <person name="Jiang F."/>
        </authorList>
    </citation>
    <scope>NUCLEOTIDE SEQUENCE [LARGE SCALE GENOMIC DNA]</scope>
    <source>
        <strain evidence="2">DUOXIRENSHENG_FW03</strain>
        <tissue evidence="2">Leaves</tissue>
    </source>
</reference>
<gene>
    <name evidence="2" type="ORF">VNO78_11118</name>
</gene>